<evidence type="ECO:0000259" key="1">
    <source>
        <dbReference type="PROSITE" id="PS50280"/>
    </source>
</evidence>
<dbReference type="PANTHER" id="PTHR47332">
    <property type="entry name" value="SET DOMAIN-CONTAINING PROTEIN 5"/>
    <property type="match status" value="1"/>
</dbReference>
<dbReference type="EMBL" id="CAMXCT020000740">
    <property type="protein sequence ID" value="CAL1136099.1"/>
    <property type="molecule type" value="Genomic_DNA"/>
</dbReference>
<dbReference type="EMBL" id="CAMXCT010000740">
    <property type="protein sequence ID" value="CAI3982724.1"/>
    <property type="molecule type" value="Genomic_DNA"/>
</dbReference>
<dbReference type="InterPro" id="IPR001214">
    <property type="entry name" value="SET_dom"/>
</dbReference>
<dbReference type="InterPro" id="IPR053185">
    <property type="entry name" value="SET_domain_protein"/>
</dbReference>
<reference evidence="2" key="1">
    <citation type="submission" date="2022-10" db="EMBL/GenBank/DDBJ databases">
        <authorList>
            <person name="Chen Y."/>
            <person name="Dougan E. K."/>
            <person name="Chan C."/>
            <person name="Rhodes N."/>
            <person name="Thang M."/>
        </authorList>
    </citation>
    <scope>NUCLEOTIDE SEQUENCE</scope>
</reference>
<dbReference type="Gene3D" id="1.25.40.20">
    <property type="entry name" value="Ankyrin repeat-containing domain"/>
    <property type="match status" value="1"/>
</dbReference>
<dbReference type="PROSITE" id="PS50280">
    <property type="entry name" value="SET"/>
    <property type="match status" value="1"/>
</dbReference>
<proteinExistence type="predicted"/>
<dbReference type="InterPro" id="IPR036770">
    <property type="entry name" value="Ankyrin_rpt-contain_sf"/>
</dbReference>
<dbReference type="PANTHER" id="PTHR47332:SF4">
    <property type="entry name" value="SET DOMAIN-CONTAINING PROTEIN 5"/>
    <property type="match status" value="1"/>
</dbReference>
<dbReference type="EMBL" id="CAMXCT030000740">
    <property type="protein sequence ID" value="CAL4770036.1"/>
    <property type="molecule type" value="Genomic_DNA"/>
</dbReference>
<keyword evidence="4" id="KW-1185">Reference proteome</keyword>
<dbReference type="Pfam" id="PF00856">
    <property type="entry name" value="SET"/>
    <property type="match status" value="1"/>
</dbReference>
<evidence type="ECO:0000313" key="2">
    <source>
        <dbReference type="EMBL" id="CAI3982724.1"/>
    </source>
</evidence>
<dbReference type="SUPFAM" id="SSF82199">
    <property type="entry name" value="SET domain"/>
    <property type="match status" value="1"/>
</dbReference>
<accession>A0A9P1C092</accession>
<evidence type="ECO:0000313" key="4">
    <source>
        <dbReference type="Proteomes" id="UP001152797"/>
    </source>
</evidence>
<dbReference type="InterPro" id="IPR002110">
    <property type="entry name" value="Ankyrin_rpt"/>
</dbReference>
<dbReference type="CDD" id="cd20071">
    <property type="entry name" value="SET_SMYD"/>
    <property type="match status" value="1"/>
</dbReference>
<dbReference type="AlphaFoldDB" id="A0A9P1C092"/>
<reference evidence="3" key="2">
    <citation type="submission" date="2024-04" db="EMBL/GenBank/DDBJ databases">
        <authorList>
            <person name="Chen Y."/>
            <person name="Shah S."/>
            <person name="Dougan E. K."/>
            <person name="Thang M."/>
            <person name="Chan C."/>
        </authorList>
    </citation>
    <scope>NUCLEOTIDE SEQUENCE [LARGE SCALE GENOMIC DNA]</scope>
</reference>
<comment type="caution">
    <text evidence="2">The sequence shown here is derived from an EMBL/GenBank/DDBJ whole genome shotgun (WGS) entry which is preliminary data.</text>
</comment>
<dbReference type="Pfam" id="PF13637">
    <property type="entry name" value="Ank_4"/>
    <property type="match status" value="1"/>
</dbReference>
<dbReference type="OrthoDB" id="5314041at2759"/>
<dbReference type="SUPFAM" id="SSF48403">
    <property type="entry name" value="Ankyrin repeat"/>
    <property type="match status" value="1"/>
</dbReference>
<evidence type="ECO:0000313" key="3">
    <source>
        <dbReference type="EMBL" id="CAL1136099.1"/>
    </source>
</evidence>
<dbReference type="Proteomes" id="UP001152797">
    <property type="component" value="Unassembled WGS sequence"/>
</dbReference>
<dbReference type="InterPro" id="IPR046341">
    <property type="entry name" value="SET_dom_sf"/>
</dbReference>
<sequence>MQPLGPTSLVPAIPRRGPLGLSQKAAVPVPGGVSTWLPCAAVLCGCWWRSHDGRDASSRKRSNVSAQCKERLTLWRKAKGKDFEIQPIDGKGMAAVAQRDIPRGDAILEDQPLLTIPCEEMEHLKDSDIEAMILKLPRDKQESFWDLFDAEIDGAGAKSRVLTNSFPVPLDDEGTEAMAVFNTVARFNHSCVPNVHNSWNMETKTETLYAVRDIAKGQELCTTYLNPNDLYRPSRDRRALLQRLKFTCGCEACRLEGAQRQRSDETRQELGQLARQLESDMADVDVVRQRVMRSVKLIDQEMKGNPALKCRSYSAAFELAAELGVLDLASEMAQRALDNVLLAEGYDSPRALMLQQCVDLCKQYVRWILCYPQGFMAERKFPQRYSGDYFRDTLPADLYELEQAVVDGDVFTVRKLLQAGVNLNAPLDSNHMTALMIACMMGNWDLIQMMVEDFEADLDGPLSRAGLRAIDYAGYEGFRFPSEHPICEYLKSKGSQHTWWGACCAGDFNRVKEYVDNGQDVDEVNPVLWNGNGVFIAKEFGHNHISQYLLTKGGTVVVRNCHTIDTHEMKWSIGRGDAFVYKALKVERPGAGVIDNAYMPEWQT</sequence>
<gene>
    <name evidence="2" type="ORF">C1SCF055_LOCUS10390</name>
</gene>
<dbReference type="SMART" id="SM00317">
    <property type="entry name" value="SET"/>
    <property type="match status" value="1"/>
</dbReference>
<feature type="domain" description="SET" evidence="1">
    <location>
        <begin position="81"/>
        <end position="225"/>
    </location>
</feature>
<protein>
    <recommendedName>
        <fullName evidence="1">SET domain-containing protein</fullName>
    </recommendedName>
</protein>
<organism evidence="2">
    <name type="scientific">Cladocopium goreaui</name>
    <dbReference type="NCBI Taxonomy" id="2562237"/>
    <lineage>
        <taxon>Eukaryota</taxon>
        <taxon>Sar</taxon>
        <taxon>Alveolata</taxon>
        <taxon>Dinophyceae</taxon>
        <taxon>Suessiales</taxon>
        <taxon>Symbiodiniaceae</taxon>
        <taxon>Cladocopium</taxon>
    </lineage>
</organism>
<dbReference type="Gene3D" id="2.170.270.10">
    <property type="entry name" value="SET domain"/>
    <property type="match status" value="1"/>
</dbReference>
<name>A0A9P1C092_9DINO</name>